<dbReference type="OrthoDB" id="341259at2759"/>
<dbReference type="GeneID" id="59281806"/>
<accession>A0A8H6G6J6</accession>
<dbReference type="Proteomes" id="UP000578531">
    <property type="component" value="Unassembled WGS sequence"/>
</dbReference>
<protein>
    <submittedName>
        <fullName evidence="1">Uncharacterized protein</fullName>
    </submittedName>
</protein>
<organism evidence="1 2">
    <name type="scientific">Letharia columbiana</name>
    <dbReference type="NCBI Taxonomy" id="112416"/>
    <lineage>
        <taxon>Eukaryota</taxon>
        <taxon>Fungi</taxon>
        <taxon>Dikarya</taxon>
        <taxon>Ascomycota</taxon>
        <taxon>Pezizomycotina</taxon>
        <taxon>Lecanoromycetes</taxon>
        <taxon>OSLEUM clade</taxon>
        <taxon>Lecanoromycetidae</taxon>
        <taxon>Lecanorales</taxon>
        <taxon>Lecanorineae</taxon>
        <taxon>Parmeliaceae</taxon>
        <taxon>Letharia</taxon>
    </lineage>
</organism>
<sequence length="78" mass="8626">MTLRANDRLAIKSLAQNVAILQLAWTQIGKWSQGYAGEGGLHDDSITKQVEGSLETDRLVMEAIQHDVQAYDDDRLGV</sequence>
<gene>
    <name evidence="1" type="ORF">HO173_000126</name>
</gene>
<keyword evidence="2" id="KW-1185">Reference proteome</keyword>
<evidence type="ECO:0000313" key="2">
    <source>
        <dbReference type="Proteomes" id="UP000578531"/>
    </source>
</evidence>
<evidence type="ECO:0000313" key="1">
    <source>
        <dbReference type="EMBL" id="KAF6241416.1"/>
    </source>
</evidence>
<reference evidence="1 2" key="1">
    <citation type="journal article" date="2020" name="Genomics">
        <title>Complete, high-quality genomes from long-read metagenomic sequencing of two wolf lichen thalli reveals enigmatic genome architecture.</title>
        <authorList>
            <person name="McKenzie S.K."/>
            <person name="Walston R.F."/>
            <person name="Allen J.L."/>
        </authorList>
    </citation>
    <scope>NUCLEOTIDE SEQUENCE [LARGE SCALE GENOMIC DNA]</scope>
    <source>
        <strain evidence="1">WasteWater2</strain>
    </source>
</reference>
<proteinExistence type="predicted"/>
<dbReference type="EMBL" id="JACCJC010000001">
    <property type="protein sequence ID" value="KAF6241416.1"/>
    <property type="molecule type" value="Genomic_DNA"/>
</dbReference>
<comment type="caution">
    <text evidence="1">The sequence shown here is derived from an EMBL/GenBank/DDBJ whole genome shotgun (WGS) entry which is preliminary data.</text>
</comment>
<dbReference type="AlphaFoldDB" id="A0A8H6G6J6"/>
<name>A0A8H6G6J6_9LECA</name>
<dbReference type="RefSeq" id="XP_037170656.1">
    <property type="nucleotide sequence ID" value="XM_037302077.1"/>
</dbReference>